<protein>
    <submittedName>
        <fullName evidence="3">Glycine/D-amino acid oxidase-like deaminating enzyme</fullName>
    </submittedName>
</protein>
<dbReference type="Gene3D" id="3.30.9.10">
    <property type="entry name" value="D-Amino Acid Oxidase, subunit A, domain 2"/>
    <property type="match status" value="1"/>
</dbReference>
<dbReference type="InterPro" id="IPR036188">
    <property type="entry name" value="FAD/NAD-bd_sf"/>
</dbReference>
<gene>
    <name evidence="3" type="ORF">EV148_10237</name>
</gene>
<organism evidence="3 4">
    <name type="scientific">Dokdonella fugitiva</name>
    <dbReference type="NCBI Taxonomy" id="328517"/>
    <lineage>
        <taxon>Bacteria</taxon>
        <taxon>Pseudomonadati</taxon>
        <taxon>Pseudomonadota</taxon>
        <taxon>Gammaproteobacteria</taxon>
        <taxon>Lysobacterales</taxon>
        <taxon>Rhodanobacteraceae</taxon>
        <taxon>Dokdonella</taxon>
    </lineage>
</organism>
<dbReference type="Gene3D" id="3.50.50.60">
    <property type="entry name" value="FAD/NAD(P)-binding domain"/>
    <property type="match status" value="1"/>
</dbReference>
<proteinExistence type="predicted"/>
<dbReference type="SUPFAM" id="SSF51905">
    <property type="entry name" value="FAD/NAD(P)-binding domain"/>
    <property type="match status" value="1"/>
</dbReference>
<evidence type="ECO:0000313" key="4">
    <source>
        <dbReference type="Proteomes" id="UP000294862"/>
    </source>
</evidence>
<accession>A0A4R2IBT0</accession>
<dbReference type="Pfam" id="PF01266">
    <property type="entry name" value="DAO"/>
    <property type="match status" value="1"/>
</dbReference>
<dbReference type="OrthoDB" id="311718at2"/>
<evidence type="ECO:0000313" key="3">
    <source>
        <dbReference type="EMBL" id="TCO41687.1"/>
    </source>
</evidence>
<keyword evidence="4" id="KW-1185">Reference proteome</keyword>
<dbReference type="GO" id="GO:0005737">
    <property type="term" value="C:cytoplasm"/>
    <property type="evidence" value="ECO:0007669"/>
    <property type="project" value="TreeGrafter"/>
</dbReference>
<dbReference type="PANTHER" id="PTHR13847:SF201">
    <property type="entry name" value="PUTATIBE OXIDOREDUCTASE"/>
    <property type="match status" value="1"/>
</dbReference>
<dbReference type="PANTHER" id="PTHR13847">
    <property type="entry name" value="SARCOSINE DEHYDROGENASE-RELATED"/>
    <property type="match status" value="1"/>
</dbReference>
<evidence type="ECO:0000256" key="1">
    <source>
        <dbReference type="ARBA" id="ARBA00023002"/>
    </source>
</evidence>
<dbReference type="EMBL" id="SLWQ01000002">
    <property type="protein sequence ID" value="TCO41687.1"/>
    <property type="molecule type" value="Genomic_DNA"/>
</dbReference>
<dbReference type="RefSeq" id="WP_131994131.1">
    <property type="nucleotide sequence ID" value="NZ_SLWQ01000002.1"/>
</dbReference>
<dbReference type="AlphaFoldDB" id="A0A4R2IBT0"/>
<evidence type="ECO:0000259" key="2">
    <source>
        <dbReference type="Pfam" id="PF01266"/>
    </source>
</evidence>
<sequence length="407" mass="44934">MNLKSGYPYWTVRNGLIACYPVLDRPLECDVAVVGAGITGAIVARRMQRDGHRVVLLDRRECGWGSTAASTALLQYELDAEMGDLAGRYGAAAATLAYRYCAASLEILAGELARFRRIGFARAHSLYFASNSRHRDRLLAECRRRRDAGLQVDWLEADELARRFGLDAPAAILTRPAALVDPYRACHALLRAIVRNGGRVFDRTTVSGFAVRARHVRVDTDRGVALRARWLVVAAGYESQQWLDARIARNRSSYAFATDPLDDVGRLRGVLAWETARPYLYLRTTGEGRLIVGGADDRIDVPALRDARVRRKAALLARKVAQRLGIAVQPAWAWGGTFAETMDGLPFFDAHPQHGPRVLFALAYGGNGIAYARLGADVLAARLNRRAHPCDGLVSFARFDRGVPTHR</sequence>
<keyword evidence="1" id="KW-0560">Oxidoreductase</keyword>
<feature type="domain" description="FAD dependent oxidoreductase" evidence="2">
    <location>
        <begin position="30"/>
        <end position="382"/>
    </location>
</feature>
<name>A0A4R2IBT0_9GAMM</name>
<dbReference type="Proteomes" id="UP000294862">
    <property type="component" value="Unassembled WGS sequence"/>
</dbReference>
<reference evidence="3 4" key="1">
    <citation type="journal article" date="2015" name="Stand. Genomic Sci.">
        <title>Genomic Encyclopedia of Bacterial and Archaeal Type Strains, Phase III: the genomes of soil and plant-associated and newly described type strains.</title>
        <authorList>
            <person name="Whitman W.B."/>
            <person name="Woyke T."/>
            <person name="Klenk H.P."/>
            <person name="Zhou Y."/>
            <person name="Lilburn T.G."/>
            <person name="Beck B.J."/>
            <person name="De Vos P."/>
            <person name="Vandamme P."/>
            <person name="Eisen J.A."/>
            <person name="Garrity G."/>
            <person name="Hugenholtz P."/>
            <person name="Kyrpides N.C."/>
        </authorList>
    </citation>
    <scope>NUCLEOTIDE SEQUENCE [LARGE SCALE GENOMIC DNA]</scope>
    <source>
        <strain evidence="3 4">A3</strain>
    </source>
</reference>
<dbReference type="InterPro" id="IPR006076">
    <property type="entry name" value="FAD-dep_OxRdtase"/>
</dbReference>
<dbReference type="GO" id="GO:0016491">
    <property type="term" value="F:oxidoreductase activity"/>
    <property type="evidence" value="ECO:0007669"/>
    <property type="project" value="UniProtKB-KW"/>
</dbReference>
<comment type="caution">
    <text evidence="3">The sequence shown here is derived from an EMBL/GenBank/DDBJ whole genome shotgun (WGS) entry which is preliminary data.</text>
</comment>